<dbReference type="Proteomes" id="UP000783686">
    <property type="component" value="Unassembled WGS sequence"/>
</dbReference>
<protein>
    <submittedName>
        <fullName evidence="1">Uncharacterized protein</fullName>
    </submittedName>
</protein>
<evidence type="ECO:0000313" key="1">
    <source>
        <dbReference type="EMBL" id="CAD5223846.1"/>
    </source>
</evidence>
<name>A0A811L8H8_9BILA</name>
<comment type="caution">
    <text evidence="1">The sequence shown here is derived from an EMBL/GenBank/DDBJ whole genome shotgun (WGS) entry which is preliminary data.</text>
</comment>
<gene>
    <name evidence="1" type="ORF">BOKJ2_LOCUS10616</name>
</gene>
<proteinExistence type="predicted"/>
<evidence type="ECO:0000313" key="2">
    <source>
        <dbReference type="Proteomes" id="UP000614601"/>
    </source>
</evidence>
<organism evidence="1 2">
    <name type="scientific">Bursaphelenchus okinawaensis</name>
    <dbReference type="NCBI Taxonomy" id="465554"/>
    <lineage>
        <taxon>Eukaryota</taxon>
        <taxon>Metazoa</taxon>
        <taxon>Ecdysozoa</taxon>
        <taxon>Nematoda</taxon>
        <taxon>Chromadorea</taxon>
        <taxon>Rhabditida</taxon>
        <taxon>Tylenchina</taxon>
        <taxon>Tylenchomorpha</taxon>
        <taxon>Aphelenchoidea</taxon>
        <taxon>Aphelenchoididae</taxon>
        <taxon>Bursaphelenchus</taxon>
    </lineage>
</organism>
<keyword evidence="2" id="KW-1185">Reference proteome</keyword>
<sequence>MKILEFLVRWPSPPQKMTSNLIPASLIESGSNALPALFLEARIHGQPDQLITQLGLSLTSNNVDVAVFIAFMG</sequence>
<dbReference type="EMBL" id="CAJFCW020000005">
    <property type="protein sequence ID" value="CAG9118966.1"/>
    <property type="molecule type" value="Genomic_DNA"/>
</dbReference>
<dbReference type="EMBL" id="CAJFDH010000005">
    <property type="protein sequence ID" value="CAD5223846.1"/>
    <property type="molecule type" value="Genomic_DNA"/>
</dbReference>
<dbReference type="Proteomes" id="UP000614601">
    <property type="component" value="Unassembled WGS sequence"/>
</dbReference>
<dbReference type="OrthoDB" id="5843641at2759"/>
<dbReference type="AlphaFoldDB" id="A0A811L8H8"/>
<reference evidence="1" key="1">
    <citation type="submission" date="2020-09" db="EMBL/GenBank/DDBJ databases">
        <authorList>
            <person name="Kikuchi T."/>
        </authorList>
    </citation>
    <scope>NUCLEOTIDE SEQUENCE</scope>
    <source>
        <strain evidence="1">SH1</strain>
    </source>
</reference>
<accession>A0A811L8H8</accession>